<evidence type="ECO:0000256" key="3">
    <source>
        <dbReference type="ARBA" id="ARBA00022679"/>
    </source>
</evidence>
<proteinExistence type="inferred from homology"/>
<evidence type="ECO:0000259" key="4">
    <source>
        <dbReference type="Pfam" id="PF08241"/>
    </source>
</evidence>
<evidence type="ECO:0000313" key="6">
    <source>
        <dbReference type="Proteomes" id="UP001412067"/>
    </source>
</evidence>
<comment type="caution">
    <text evidence="5">The sequence shown here is derived from an EMBL/GenBank/DDBJ whole genome shotgun (WGS) entry which is preliminary data.</text>
</comment>
<dbReference type="CDD" id="cd02440">
    <property type="entry name" value="AdoMet_MTases"/>
    <property type="match status" value="1"/>
</dbReference>
<keyword evidence="6" id="KW-1185">Reference proteome</keyword>
<dbReference type="Gene3D" id="3.40.50.150">
    <property type="entry name" value="Vaccinia Virus protein VP39"/>
    <property type="match status" value="1"/>
</dbReference>
<organism evidence="5 6">
    <name type="scientific">Platanthera guangdongensis</name>
    <dbReference type="NCBI Taxonomy" id="2320717"/>
    <lineage>
        <taxon>Eukaryota</taxon>
        <taxon>Viridiplantae</taxon>
        <taxon>Streptophyta</taxon>
        <taxon>Embryophyta</taxon>
        <taxon>Tracheophyta</taxon>
        <taxon>Spermatophyta</taxon>
        <taxon>Magnoliopsida</taxon>
        <taxon>Liliopsida</taxon>
        <taxon>Asparagales</taxon>
        <taxon>Orchidaceae</taxon>
        <taxon>Orchidoideae</taxon>
        <taxon>Orchideae</taxon>
        <taxon>Orchidinae</taxon>
        <taxon>Platanthera</taxon>
    </lineage>
</organism>
<gene>
    <name evidence="5" type="ORF">KSP40_PGU012452</name>
</gene>
<evidence type="ECO:0000256" key="1">
    <source>
        <dbReference type="ARBA" id="ARBA00008361"/>
    </source>
</evidence>
<accession>A0ABR2MS28</accession>
<keyword evidence="3" id="KW-0808">Transferase</keyword>
<sequence>MTLGASTGTHAYGEPSYWDQRYRQDTGPFDWYQKYKRLAPLFDLYIRRSHRVLLVGCGNSTLGEDMASDGYLDIVNIDISSVVVEAMRQKYEDKPELKYITMDVRDMSAFESSSFDAVIDKGTLDSLMCGQNAHDNATKMLDEIGRVLKNNGVYILVDRTEKNPEQQRWELTKSLPLNQDDSSITALIGSHAEVHYIYVCIKDETLRRHGDVNGRNERV</sequence>
<evidence type="ECO:0000256" key="2">
    <source>
        <dbReference type="ARBA" id="ARBA00022603"/>
    </source>
</evidence>
<dbReference type="InterPro" id="IPR013216">
    <property type="entry name" value="Methyltransf_11"/>
</dbReference>
<dbReference type="Pfam" id="PF08241">
    <property type="entry name" value="Methyltransf_11"/>
    <property type="match status" value="1"/>
</dbReference>
<dbReference type="SUPFAM" id="SSF53335">
    <property type="entry name" value="S-adenosyl-L-methionine-dependent methyltransferases"/>
    <property type="match status" value="1"/>
</dbReference>
<name>A0ABR2MS28_9ASPA</name>
<comment type="similarity">
    <text evidence="1">Belongs to the methyltransferase superfamily.</text>
</comment>
<dbReference type="InterPro" id="IPR029063">
    <property type="entry name" value="SAM-dependent_MTases_sf"/>
</dbReference>
<dbReference type="PANTHER" id="PTHR12176">
    <property type="entry name" value="SAM-DEPENDENT METHYLTRANSFERASE SUPERFAMILY PROTEIN"/>
    <property type="match status" value="1"/>
</dbReference>
<dbReference type="Proteomes" id="UP001412067">
    <property type="component" value="Unassembled WGS sequence"/>
</dbReference>
<feature type="domain" description="Methyltransferase type 11" evidence="4">
    <location>
        <begin position="54"/>
        <end position="155"/>
    </location>
</feature>
<reference evidence="5 6" key="1">
    <citation type="journal article" date="2022" name="Nat. Plants">
        <title>Genomes of leafy and leafless Platanthera orchids illuminate the evolution of mycoheterotrophy.</title>
        <authorList>
            <person name="Li M.H."/>
            <person name="Liu K.W."/>
            <person name="Li Z."/>
            <person name="Lu H.C."/>
            <person name="Ye Q.L."/>
            <person name="Zhang D."/>
            <person name="Wang J.Y."/>
            <person name="Li Y.F."/>
            <person name="Zhong Z.M."/>
            <person name="Liu X."/>
            <person name="Yu X."/>
            <person name="Liu D.K."/>
            <person name="Tu X.D."/>
            <person name="Liu B."/>
            <person name="Hao Y."/>
            <person name="Liao X.Y."/>
            <person name="Jiang Y.T."/>
            <person name="Sun W.H."/>
            <person name="Chen J."/>
            <person name="Chen Y.Q."/>
            <person name="Ai Y."/>
            <person name="Zhai J.W."/>
            <person name="Wu S.S."/>
            <person name="Zhou Z."/>
            <person name="Hsiao Y.Y."/>
            <person name="Wu W.L."/>
            <person name="Chen Y.Y."/>
            <person name="Lin Y.F."/>
            <person name="Hsu J.L."/>
            <person name="Li C.Y."/>
            <person name="Wang Z.W."/>
            <person name="Zhao X."/>
            <person name="Zhong W.Y."/>
            <person name="Ma X.K."/>
            <person name="Ma L."/>
            <person name="Huang J."/>
            <person name="Chen G.Z."/>
            <person name="Huang M.Z."/>
            <person name="Huang L."/>
            <person name="Peng D.H."/>
            <person name="Luo Y.B."/>
            <person name="Zou S.Q."/>
            <person name="Chen S.P."/>
            <person name="Lan S."/>
            <person name="Tsai W.C."/>
            <person name="Van de Peer Y."/>
            <person name="Liu Z.J."/>
        </authorList>
    </citation>
    <scope>NUCLEOTIDE SEQUENCE [LARGE SCALE GENOMIC DNA]</scope>
    <source>
        <strain evidence="5">Lor288</strain>
    </source>
</reference>
<protein>
    <recommendedName>
        <fullName evidence="4">Methyltransferase type 11 domain-containing protein</fullName>
    </recommendedName>
</protein>
<dbReference type="InterPro" id="IPR051419">
    <property type="entry name" value="Lys/N-term_MeTrsfase_sf"/>
</dbReference>
<keyword evidence="2" id="KW-0489">Methyltransferase</keyword>
<dbReference type="PANTHER" id="PTHR12176:SF79">
    <property type="entry name" value="METHYLTRANSFERASE TYPE 11 DOMAIN-CONTAINING PROTEIN"/>
    <property type="match status" value="1"/>
</dbReference>
<evidence type="ECO:0000313" key="5">
    <source>
        <dbReference type="EMBL" id="KAK8966943.1"/>
    </source>
</evidence>
<dbReference type="EMBL" id="JBBWWR010000005">
    <property type="protein sequence ID" value="KAK8966943.1"/>
    <property type="molecule type" value="Genomic_DNA"/>
</dbReference>